<feature type="compositionally biased region" description="Polar residues" evidence="1">
    <location>
        <begin position="376"/>
        <end position="390"/>
    </location>
</feature>
<dbReference type="PROSITE" id="PS50942">
    <property type="entry name" value="ENTH"/>
    <property type="match status" value="1"/>
</dbReference>
<feature type="region of interest" description="Disordered" evidence="1">
    <location>
        <begin position="376"/>
        <end position="496"/>
    </location>
</feature>
<dbReference type="GO" id="GO:0005546">
    <property type="term" value="F:phosphatidylinositol-4,5-bisphosphate binding"/>
    <property type="evidence" value="ECO:0007669"/>
    <property type="project" value="TreeGrafter"/>
</dbReference>
<dbReference type="EMBL" id="VWRR01000019">
    <property type="protein sequence ID" value="KAF6000514.1"/>
    <property type="molecule type" value="Genomic_DNA"/>
</dbReference>
<dbReference type="GO" id="GO:0072583">
    <property type="term" value="P:clathrin-dependent endocytosis"/>
    <property type="evidence" value="ECO:0007669"/>
    <property type="project" value="InterPro"/>
</dbReference>
<protein>
    <submittedName>
        <fullName evidence="3">Clathrin assembly protein</fullName>
    </submittedName>
</protein>
<feature type="compositionally biased region" description="Polar residues" evidence="1">
    <location>
        <begin position="323"/>
        <end position="338"/>
    </location>
</feature>
<evidence type="ECO:0000313" key="3">
    <source>
        <dbReference type="EMBL" id="KAF6000514.1"/>
    </source>
</evidence>
<dbReference type="GO" id="GO:0030136">
    <property type="term" value="C:clathrin-coated vesicle"/>
    <property type="evidence" value="ECO:0007669"/>
    <property type="project" value="InterPro"/>
</dbReference>
<dbReference type="GO" id="GO:0005545">
    <property type="term" value="F:1-phosphatidylinositol binding"/>
    <property type="evidence" value="ECO:0007669"/>
    <property type="project" value="InterPro"/>
</dbReference>
<dbReference type="PANTHER" id="PTHR22951:SF5">
    <property type="entry name" value="PHOSPHATIDYLINOSITOL-BINDING CLATHRIN ASSEMBLY PROTEIN LAP"/>
    <property type="match status" value="1"/>
</dbReference>
<keyword evidence="4" id="KW-1185">Reference proteome</keyword>
<evidence type="ECO:0000256" key="1">
    <source>
        <dbReference type="SAM" id="MobiDB-lite"/>
    </source>
</evidence>
<dbReference type="SUPFAM" id="SSF48464">
    <property type="entry name" value="ENTH/VHS domain"/>
    <property type="match status" value="1"/>
</dbReference>
<dbReference type="Pfam" id="PF07651">
    <property type="entry name" value="ANTH"/>
    <property type="match status" value="1"/>
</dbReference>
<dbReference type="GO" id="GO:0006900">
    <property type="term" value="P:vesicle budding from membrane"/>
    <property type="evidence" value="ECO:0007669"/>
    <property type="project" value="TreeGrafter"/>
</dbReference>
<feature type="domain" description="ENTH" evidence="2">
    <location>
        <begin position="1"/>
        <end position="101"/>
    </location>
</feature>
<sequence>MGGSVMDKLTPAGAILHQLGKRLQWKDWIVVLKAMIVFHRIFQDGNPGFVSFLAHNASNIFRFHGCIEQTSDAVMNMPLILSYSQYLERWCVTKQKIDWPERIHDASPYAMPAMGFMPPGMNGLQASVPPPSYGRDVSSTSSGRVRGPSRFQECDFLQLVEEVPYLQDNLDLLLAVRLEFSNSNSPPARGAVRLCLRDLVELLPALANAVQNLVEQFYNVDTPEILESAFEIYRRYLDQDIGVAQYLKLCQSLGLNQAMPNVARPSQNILDEMFDHMERVKMGDIPRIRGDELDSNDQEISSDNLEGEASQTQSAPDSLKETGAQTASIVDVNASKTVGSGPEAAPMNKSVNVAATQTEESNQVLVSRRIPAIAQTSSTAAPALEQTSTFQEEEEAQNPREEREHASRRSVREKAAPALENREPSKPKEFDLLALLEGSSDSDEQIASESDSSASESLRRDVQGGSSGVATGSRSGKQRGENVKPSLRQQKPELEVSAPNYRVVRSSPCKLRGSTRIRFSGRLRNVSTTTATYVWSVLWHASRHVWPARVPATVYSTTNAICTAAGTPFARRFCERSSNVFPSNHAAAASNAAVSVHHGPVPCTCSTSPIILWSSDAS</sequence>
<dbReference type="Gene3D" id="1.25.40.90">
    <property type="match status" value="1"/>
</dbReference>
<proteinExistence type="predicted"/>
<dbReference type="OrthoDB" id="4605at2759"/>
<feature type="compositionally biased region" description="Polar residues" evidence="1">
    <location>
        <begin position="298"/>
        <end position="316"/>
    </location>
</feature>
<dbReference type="InterPro" id="IPR013809">
    <property type="entry name" value="ENTH"/>
</dbReference>
<dbReference type="PANTHER" id="PTHR22951">
    <property type="entry name" value="CLATHRIN ASSEMBLY PROTEIN"/>
    <property type="match status" value="1"/>
</dbReference>
<dbReference type="GO" id="GO:0000149">
    <property type="term" value="F:SNARE binding"/>
    <property type="evidence" value="ECO:0007669"/>
    <property type="project" value="TreeGrafter"/>
</dbReference>
<dbReference type="GO" id="GO:0048268">
    <property type="term" value="P:clathrin coat assembly"/>
    <property type="evidence" value="ECO:0007669"/>
    <property type="project" value="InterPro"/>
</dbReference>
<organism evidence="3 4">
    <name type="scientific">Cyanidiococcus yangmingshanensis</name>
    <dbReference type="NCBI Taxonomy" id="2690220"/>
    <lineage>
        <taxon>Eukaryota</taxon>
        <taxon>Rhodophyta</taxon>
        <taxon>Bangiophyceae</taxon>
        <taxon>Cyanidiales</taxon>
        <taxon>Cyanidiaceae</taxon>
        <taxon>Cyanidiococcus</taxon>
    </lineage>
</organism>
<dbReference type="InterPro" id="IPR011417">
    <property type="entry name" value="ANTH_dom"/>
</dbReference>
<feature type="compositionally biased region" description="Basic and acidic residues" evidence="1">
    <location>
        <begin position="397"/>
        <end position="431"/>
    </location>
</feature>
<accession>A0A7J7ICV5</accession>
<feature type="region of interest" description="Disordered" evidence="1">
    <location>
        <begin position="286"/>
        <end position="348"/>
    </location>
</feature>
<dbReference type="AlphaFoldDB" id="A0A7J7ICV5"/>
<dbReference type="SUPFAM" id="SSF89009">
    <property type="entry name" value="GAT-like domain"/>
    <property type="match status" value="1"/>
</dbReference>
<dbReference type="GO" id="GO:0005905">
    <property type="term" value="C:clathrin-coated pit"/>
    <property type="evidence" value="ECO:0007669"/>
    <property type="project" value="TreeGrafter"/>
</dbReference>
<comment type="caution">
    <text evidence="3">The sequence shown here is derived from an EMBL/GenBank/DDBJ whole genome shotgun (WGS) entry which is preliminary data.</text>
</comment>
<gene>
    <name evidence="3" type="primary">SNAP91</name>
    <name evidence="3" type="ORF">F1559_000859</name>
</gene>
<dbReference type="InterPro" id="IPR014712">
    <property type="entry name" value="ANTH_dom_sf"/>
</dbReference>
<evidence type="ECO:0000259" key="2">
    <source>
        <dbReference type="PROSITE" id="PS50942"/>
    </source>
</evidence>
<evidence type="ECO:0000313" key="4">
    <source>
        <dbReference type="Proteomes" id="UP000530660"/>
    </source>
</evidence>
<dbReference type="GO" id="GO:0032050">
    <property type="term" value="F:clathrin heavy chain binding"/>
    <property type="evidence" value="ECO:0007669"/>
    <property type="project" value="TreeGrafter"/>
</dbReference>
<dbReference type="InterPro" id="IPR045192">
    <property type="entry name" value="AP180-like"/>
</dbReference>
<reference evidence="3 4" key="1">
    <citation type="journal article" date="2020" name="J. Phycol.">
        <title>Comparative genome analysis reveals Cyanidiococcus gen. nov., a new extremophilic red algal genus sister to Cyanidioschyzon (Cyanidioschyzonaceae, Rhodophyta).</title>
        <authorList>
            <person name="Liu S.-L."/>
            <person name="Chiang Y.-R."/>
            <person name="Yoon H.S."/>
            <person name="Fu H.-Y."/>
        </authorList>
    </citation>
    <scope>NUCLEOTIDE SEQUENCE [LARGE SCALE GENOMIC DNA]</scope>
    <source>
        <strain evidence="3 4">THAL066</strain>
    </source>
</reference>
<feature type="compositionally biased region" description="Low complexity" evidence="1">
    <location>
        <begin position="447"/>
        <end position="456"/>
    </location>
</feature>
<dbReference type="InterPro" id="IPR008942">
    <property type="entry name" value="ENTH_VHS"/>
</dbReference>
<name>A0A7J7ICV5_9RHOD</name>
<dbReference type="Proteomes" id="UP000530660">
    <property type="component" value="Unassembled WGS sequence"/>
</dbReference>
<dbReference type="Gene3D" id="1.20.58.150">
    <property type="entry name" value="ANTH domain"/>
    <property type="match status" value="1"/>
</dbReference>